<comment type="caution">
    <text evidence="1">The sequence shown here is derived from an EMBL/GenBank/DDBJ whole genome shotgun (WGS) entry which is preliminary data.</text>
</comment>
<dbReference type="EMBL" id="BAAABM010000066">
    <property type="protein sequence ID" value="GAA0366774.1"/>
    <property type="molecule type" value="Genomic_DNA"/>
</dbReference>
<name>A0ABP3HFT4_9ACTN</name>
<dbReference type="Gene3D" id="3.40.50.720">
    <property type="entry name" value="NAD(P)-binding Rossmann-like Domain"/>
    <property type="match status" value="1"/>
</dbReference>
<keyword evidence="2" id="KW-1185">Reference proteome</keyword>
<organism evidence="1 2">
    <name type="scientific">Actinoallomurus spadix</name>
    <dbReference type="NCBI Taxonomy" id="79912"/>
    <lineage>
        <taxon>Bacteria</taxon>
        <taxon>Bacillati</taxon>
        <taxon>Actinomycetota</taxon>
        <taxon>Actinomycetes</taxon>
        <taxon>Streptosporangiales</taxon>
        <taxon>Thermomonosporaceae</taxon>
        <taxon>Actinoallomurus</taxon>
    </lineage>
</organism>
<dbReference type="RefSeq" id="WP_252799098.1">
    <property type="nucleotide sequence ID" value="NZ_BAAABM010000066.1"/>
</dbReference>
<reference evidence="2" key="1">
    <citation type="journal article" date="2019" name="Int. J. Syst. Evol. Microbiol.">
        <title>The Global Catalogue of Microorganisms (GCM) 10K type strain sequencing project: providing services to taxonomists for standard genome sequencing and annotation.</title>
        <authorList>
            <consortium name="The Broad Institute Genomics Platform"/>
            <consortium name="The Broad Institute Genome Sequencing Center for Infectious Disease"/>
            <person name="Wu L."/>
            <person name="Ma J."/>
        </authorList>
    </citation>
    <scope>NUCLEOTIDE SEQUENCE [LARGE SCALE GENOMIC DNA]</scope>
    <source>
        <strain evidence="2">JCM 3146</strain>
    </source>
</reference>
<dbReference type="Proteomes" id="UP001501822">
    <property type="component" value="Unassembled WGS sequence"/>
</dbReference>
<accession>A0ABP3HFT4</accession>
<sequence>MEATDADALPGDPAKVAAAIYDTTRDPNPPLRLTLGSDTYDAVHSAVTERLATLESQKDLAASVAFTG</sequence>
<protein>
    <submittedName>
        <fullName evidence="1">Uncharacterized protein</fullName>
    </submittedName>
</protein>
<evidence type="ECO:0000313" key="2">
    <source>
        <dbReference type="Proteomes" id="UP001501822"/>
    </source>
</evidence>
<proteinExistence type="predicted"/>
<evidence type="ECO:0000313" key="1">
    <source>
        <dbReference type="EMBL" id="GAA0366774.1"/>
    </source>
</evidence>
<gene>
    <name evidence="1" type="ORF">GCM10010151_65890</name>
</gene>